<organism evidence="1 2">
    <name type="scientific">Inquilinus limosus MP06</name>
    <dbReference type="NCBI Taxonomy" id="1398085"/>
    <lineage>
        <taxon>Bacteria</taxon>
        <taxon>Pseudomonadati</taxon>
        <taxon>Pseudomonadota</taxon>
        <taxon>Alphaproteobacteria</taxon>
        <taxon>Rhodospirillales</taxon>
        <taxon>Rhodospirillaceae</taxon>
        <taxon>Inquilinus</taxon>
    </lineage>
</organism>
<evidence type="ECO:0000313" key="2">
    <source>
        <dbReference type="Proteomes" id="UP000029995"/>
    </source>
</evidence>
<dbReference type="EMBL" id="JANX01000076">
    <property type="protein sequence ID" value="KGM34666.1"/>
    <property type="molecule type" value="Genomic_DNA"/>
</dbReference>
<comment type="caution">
    <text evidence="1">The sequence shown here is derived from an EMBL/GenBank/DDBJ whole genome shotgun (WGS) entry which is preliminary data.</text>
</comment>
<dbReference type="Proteomes" id="UP000029995">
    <property type="component" value="Unassembled WGS sequence"/>
</dbReference>
<accession>A0A0A0D7K8</accession>
<proteinExistence type="predicted"/>
<protein>
    <submittedName>
        <fullName evidence="1">Uncharacterized protein</fullName>
    </submittedName>
</protein>
<dbReference type="RefSeq" id="WP_034834445.1">
    <property type="nucleotide sequence ID" value="NZ_JANX01000076.1"/>
</dbReference>
<dbReference type="OrthoDB" id="7582652at2"/>
<name>A0A0A0D7K8_9PROT</name>
<evidence type="ECO:0000313" key="1">
    <source>
        <dbReference type="EMBL" id="KGM34666.1"/>
    </source>
</evidence>
<gene>
    <name evidence="1" type="ORF">P409_08860</name>
</gene>
<dbReference type="AlphaFoldDB" id="A0A0A0D7K8"/>
<sequence length="113" mass="12444">MTGIDLDRLVELDRAASPGPWFVRHLDDDHAMSAIAVSIRPDSGEDGSMRDGTWPLDDVVAACLLQQPRYVDPPDQKWDENAALIAEVRTALPELLRLARIGQAQETSGRRPG</sequence>
<reference evidence="1 2" key="1">
    <citation type="submission" date="2014-01" db="EMBL/GenBank/DDBJ databases">
        <title>Genome sequence determination for a cystic fibrosis isolate, Inquilinus limosus.</title>
        <authorList>
            <person name="Pino M."/>
            <person name="Di Conza J."/>
            <person name="Gutkind G."/>
        </authorList>
    </citation>
    <scope>NUCLEOTIDE SEQUENCE [LARGE SCALE GENOMIC DNA]</scope>
    <source>
        <strain evidence="1 2">MP06</strain>
    </source>
</reference>